<evidence type="ECO:0000313" key="2">
    <source>
        <dbReference type="Proteomes" id="UP001501523"/>
    </source>
</evidence>
<sequence length="101" mass="11333">MNDEARGALLVQQEKLEASIVKMKANLARLGSNLKVMGNALIDSPEQVGFSNAPQPHGSNPLRVVLFDWNEFPDKVSISDKVHELRDEVQQLENVRRQLGR</sequence>
<dbReference type="RefSeq" id="WP_343787244.1">
    <property type="nucleotide sequence ID" value="NZ_BAAAEU010000004.1"/>
</dbReference>
<reference evidence="1 2" key="1">
    <citation type="journal article" date="2019" name="Int. J. Syst. Evol. Microbiol.">
        <title>The Global Catalogue of Microorganisms (GCM) 10K type strain sequencing project: providing services to taxonomists for standard genome sequencing and annotation.</title>
        <authorList>
            <consortium name="The Broad Institute Genomics Platform"/>
            <consortium name="The Broad Institute Genome Sequencing Center for Infectious Disease"/>
            <person name="Wu L."/>
            <person name="Ma J."/>
        </authorList>
    </citation>
    <scope>NUCLEOTIDE SEQUENCE [LARGE SCALE GENOMIC DNA]</scope>
    <source>
        <strain evidence="1 2">JCM 15421</strain>
    </source>
</reference>
<dbReference type="Proteomes" id="UP001501523">
    <property type="component" value="Unassembled WGS sequence"/>
</dbReference>
<gene>
    <name evidence="1" type="ORF">GCM10009105_07160</name>
</gene>
<accession>A0ABN1ID16</accession>
<proteinExistence type="predicted"/>
<comment type="caution">
    <text evidence="1">The sequence shown here is derived from an EMBL/GenBank/DDBJ whole genome shotgun (WGS) entry which is preliminary data.</text>
</comment>
<organism evidence="1 2">
    <name type="scientific">Dokdonella soli</name>
    <dbReference type="NCBI Taxonomy" id="529810"/>
    <lineage>
        <taxon>Bacteria</taxon>
        <taxon>Pseudomonadati</taxon>
        <taxon>Pseudomonadota</taxon>
        <taxon>Gammaproteobacteria</taxon>
        <taxon>Lysobacterales</taxon>
        <taxon>Rhodanobacteraceae</taxon>
        <taxon>Dokdonella</taxon>
    </lineage>
</organism>
<keyword evidence="2" id="KW-1185">Reference proteome</keyword>
<dbReference type="EMBL" id="BAAAEU010000004">
    <property type="protein sequence ID" value="GAA0707990.1"/>
    <property type="molecule type" value="Genomic_DNA"/>
</dbReference>
<evidence type="ECO:0000313" key="1">
    <source>
        <dbReference type="EMBL" id="GAA0707990.1"/>
    </source>
</evidence>
<name>A0ABN1ID16_9GAMM</name>
<protein>
    <submittedName>
        <fullName evidence="1">Uncharacterized protein</fullName>
    </submittedName>
</protein>